<proteinExistence type="predicted"/>
<keyword evidence="1" id="KW-0472">Membrane</keyword>
<feature type="transmembrane region" description="Helical" evidence="1">
    <location>
        <begin position="197"/>
        <end position="218"/>
    </location>
</feature>
<dbReference type="OrthoDB" id="3260635at2"/>
<accession>H9UJZ6</accession>
<dbReference type="eggNOG" id="ENOG50335UQ">
    <property type="taxonomic scope" value="Bacteria"/>
</dbReference>
<feature type="transmembrane region" description="Helical" evidence="1">
    <location>
        <begin position="162"/>
        <end position="182"/>
    </location>
</feature>
<dbReference type="Proteomes" id="UP000007383">
    <property type="component" value="Chromosome"/>
</dbReference>
<gene>
    <name evidence="2" type="ordered locus">Spiaf_1782</name>
</gene>
<dbReference type="PATRIC" id="fig|889378.3.peg.1771"/>
<feature type="transmembrane region" description="Helical" evidence="1">
    <location>
        <begin position="7"/>
        <end position="26"/>
    </location>
</feature>
<organism evidence="2 3">
    <name type="scientific">Spirochaeta africana (strain ATCC 700263 / DSM 8902 / Z-7692)</name>
    <dbReference type="NCBI Taxonomy" id="889378"/>
    <lineage>
        <taxon>Bacteria</taxon>
        <taxon>Pseudomonadati</taxon>
        <taxon>Spirochaetota</taxon>
        <taxon>Spirochaetia</taxon>
        <taxon>Spirochaetales</taxon>
        <taxon>Spirochaetaceae</taxon>
        <taxon>Spirochaeta</taxon>
    </lineage>
</organism>
<dbReference type="AlphaFoldDB" id="H9UJZ6"/>
<evidence type="ECO:0000313" key="2">
    <source>
        <dbReference type="EMBL" id="AFG37839.1"/>
    </source>
</evidence>
<sequence>MKSRATALLMLVVILCGITAAVFGIWSGPTGDSFRVESVRGQDVEIYGRGLYQLDSAFRAPILIGTDMVTLVLAIPLLITALIWSSAGTLRARMFAVGILAYFLYLSSSLAFGVMFNRLMPLYIVYFSASLFAFIGALRSIDLQQLDYNLSPYLPRRTIAGFLFLAGLSLTVWLAELIPAAAGGTVPPHLGAYTTEITHVIDLGVLLPLALLAAWLLLRRNPLGYLIAGPMLALNALIGPVVIAQTVVQRLHGVAITPMEFTLFVLPFAAMSLLAALLWAILLRGTTGDSESTGTVA</sequence>
<feature type="transmembrane region" description="Helical" evidence="1">
    <location>
        <begin position="122"/>
        <end position="141"/>
    </location>
</feature>
<keyword evidence="1" id="KW-0812">Transmembrane</keyword>
<keyword evidence="1" id="KW-1133">Transmembrane helix</keyword>
<feature type="transmembrane region" description="Helical" evidence="1">
    <location>
        <begin position="225"/>
        <end position="243"/>
    </location>
</feature>
<dbReference type="RefSeq" id="WP_014455822.1">
    <property type="nucleotide sequence ID" value="NC_017098.1"/>
</dbReference>
<keyword evidence="3" id="KW-1185">Reference proteome</keyword>
<feature type="transmembrane region" description="Helical" evidence="1">
    <location>
        <begin position="95"/>
        <end position="116"/>
    </location>
</feature>
<evidence type="ECO:0000313" key="3">
    <source>
        <dbReference type="Proteomes" id="UP000007383"/>
    </source>
</evidence>
<dbReference type="KEGG" id="sfc:Spiaf_1782"/>
<feature type="transmembrane region" description="Helical" evidence="1">
    <location>
        <begin position="263"/>
        <end position="283"/>
    </location>
</feature>
<dbReference type="HOGENOM" id="CLU_076546_0_0_12"/>
<dbReference type="EMBL" id="CP003282">
    <property type="protein sequence ID" value="AFG37839.1"/>
    <property type="molecule type" value="Genomic_DNA"/>
</dbReference>
<protein>
    <submittedName>
        <fullName evidence="2">Uncharacterized protein</fullName>
    </submittedName>
</protein>
<reference evidence="3" key="1">
    <citation type="journal article" date="2013" name="Stand. Genomic Sci.">
        <title>Complete genome sequence of the halophilic bacterium Spirochaeta africana type strain (Z-7692(T)) from the alkaline Lake Magadi in the East African Rift.</title>
        <authorList>
            <person name="Liolos K."/>
            <person name="Abt B."/>
            <person name="Scheuner C."/>
            <person name="Teshima H."/>
            <person name="Held B."/>
            <person name="Lapidus A."/>
            <person name="Nolan M."/>
            <person name="Lucas S."/>
            <person name="Deshpande S."/>
            <person name="Cheng J.F."/>
            <person name="Tapia R."/>
            <person name="Goodwin L.A."/>
            <person name="Pitluck S."/>
            <person name="Pagani I."/>
            <person name="Ivanova N."/>
            <person name="Mavromatis K."/>
            <person name="Mikhailova N."/>
            <person name="Huntemann M."/>
            <person name="Pati A."/>
            <person name="Chen A."/>
            <person name="Palaniappan K."/>
            <person name="Land M."/>
            <person name="Rohde M."/>
            <person name="Tindall B.J."/>
            <person name="Detter J.C."/>
            <person name="Goker M."/>
            <person name="Bristow J."/>
            <person name="Eisen J.A."/>
            <person name="Markowitz V."/>
            <person name="Hugenholtz P."/>
            <person name="Woyke T."/>
            <person name="Klenk H.P."/>
            <person name="Kyrpides N.C."/>
        </authorList>
    </citation>
    <scope>NUCLEOTIDE SEQUENCE</scope>
    <source>
        <strain evidence="3">ATCC 700263 / DSM 8902 / Z-7692</strain>
    </source>
</reference>
<dbReference type="STRING" id="889378.Spiaf_1782"/>
<evidence type="ECO:0000256" key="1">
    <source>
        <dbReference type="SAM" id="Phobius"/>
    </source>
</evidence>
<feature type="transmembrane region" description="Helical" evidence="1">
    <location>
        <begin position="62"/>
        <end position="83"/>
    </location>
</feature>
<name>H9UJZ6_SPIAZ</name>